<dbReference type="PANTHER" id="PTHR24223">
    <property type="entry name" value="ATP-BINDING CASSETTE SUB-FAMILY C"/>
    <property type="match status" value="1"/>
</dbReference>
<dbReference type="AlphaFoldDB" id="A0AAV9V118"/>
<dbReference type="InterPro" id="IPR036640">
    <property type="entry name" value="ABC1_TM_sf"/>
</dbReference>
<feature type="region of interest" description="Disordered" evidence="9">
    <location>
        <begin position="560"/>
        <end position="585"/>
    </location>
</feature>
<dbReference type="CDD" id="cd03250">
    <property type="entry name" value="ABCC_MRP_domain1"/>
    <property type="match status" value="1"/>
</dbReference>
<dbReference type="GO" id="GO:0005524">
    <property type="term" value="F:ATP binding"/>
    <property type="evidence" value="ECO:0007669"/>
    <property type="project" value="UniProtKB-KW"/>
</dbReference>
<dbReference type="GO" id="GO:0016887">
    <property type="term" value="F:ATP hydrolysis activity"/>
    <property type="evidence" value="ECO:0007669"/>
    <property type="project" value="InterPro"/>
</dbReference>
<dbReference type="InterPro" id="IPR011527">
    <property type="entry name" value="ABC1_TM_dom"/>
</dbReference>
<dbReference type="SMART" id="SM00382">
    <property type="entry name" value="AAA"/>
    <property type="match status" value="2"/>
</dbReference>
<feature type="transmembrane region" description="Helical" evidence="10">
    <location>
        <begin position="88"/>
        <end position="113"/>
    </location>
</feature>
<dbReference type="GO" id="GO:0140359">
    <property type="term" value="F:ABC-type transporter activity"/>
    <property type="evidence" value="ECO:0007669"/>
    <property type="project" value="InterPro"/>
</dbReference>
<accession>A0AAV9V118</accession>
<keyword evidence="14" id="KW-1185">Reference proteome</keyword>
<evidence type="ECO:0000256" key="10">
    <source>
        <dbReference type="SAM" id="Phobius"/>
    </source>
</evidence>
<keyword evidence="4 10" id="KW-0812">Transmembrane</keyword>
<evidence type="ECO:0000256" key="7">
    <source>
        <dbReference type="ARBA" id="ARBA00022989"/>
    </source>
</evidence>
<evidence type="ECO:0000259" key="12">
    <source>
        <dbReference type="PROSITE" id="PS50929"/>
    </source>
</evidence>
<evidence type="ECO:0000313" key="14">
    <source>
        <dbReference type="Proteomes" id="UP001375240"/>
    </source>
</evidence>
<protein>
    <recommendedName>
        <fullName evidence="15">P-loop containing nucleoside triphosphate hydrolase protein</fullName>
    </recommendedName>
</protein>
<dbReference type="FunFam" id="3.40.50.300:FF:000838">
    <property type="entry name" value="ABC multidrug transporter (Eurofung)"/>
    <property type="match status" value="1"/>
</dbReference>
<dbReference type="SUPFAM" id="SSF90123">
    <property type="entry name" value="ABC transporter transmembrane region"/>
    <property type="match status" value="2"/>
</dbReference>
<dbReference type="Gene3D" id="1.20.1560.10">
    <property type="entry name" value="ABC transporter type 1, transmembrane domain"/>
    <property type="match status" value="2"/>
</dbReference>
<evidence type="ECO:0000256" key="6">
    <source>
        <dbReference type="ARBA" id="ARBA00022840"/>
    </source>
</evidence>
<evidence type="ECO:0000256" key="4">
    <source>
        <dbReference type="ARBA" id="ARBA00022692"/>
    </source>
</evidence>
<dbReference type="InterPro" id="IPR027417">
    <property type="entry name" value="P-loop_NTPase"/>
</dbReference>
<keyword evidence="3" id="KW-1003">Cell membrane</keyword>
<dbReference type="PANTHER" id="PTHR24223:SF399">
    <property type="entry name" value="ABC TRANSPORTER ATNG"/>
    <property type="match status" value="1"/>
</dbReference>
<evidence type="ECO:0008006" key="15">
    <source>
        <dbReference type="Google" id="ProtNLM"/>
    </source>
</evidence>
<evidence type="ECO:0000256" key="8">
    <source>
        <dbReference type="ARBA" id="ARBA00023136"/>
    </source>
</evidence>
<dbReference type="InterPro" id="IPR050173">
    <property type="entry name" value="ABC_transporter_C-like"/>
</dbReference>
<feature type="domain" description="ABC transporter" evidence="11">
    <location>
        <begin position="920"/>
        <end position="1158"/>
    </location>
</feature>
<organism evidence="13 14">
    <name type="scientific">Orbilia brochopaga</name>
    <dbReference type="NCBI Taxonomy" id="3140254"/>
    <lineage>
        <taxon>Eukaryota</taxon>
        <taxon>Fungi</taxon>
        <taxon>Dikarya</taxon>
        <taxon>Ascomycota</taxon>
        <taxon>Pezizomycotina</taxon>
        <taxon>Orbiliomycetes</taxon>
        <taxon>Orbiliales</taxon>
        <taxon>Orbiliaceae</taxon>
        <taxon>Orbilia</taxon>
    </lineage>
</organism>
<feature type="compositionally biased region" description="Basic and acidic residues" evidence="9">
    <location>
        <begin position="568"/>
        <end position="582"/>
    </location>
</feature>
<dbReference type="Pfam" id="PF00664">
    <property type="entry name" value="ABC_membrane"/>
    <property type="match status" value="2"/>
</dbReference>
<dbReference type="CDD" id="cd18580">
    <property type="entry name" value="ABC_6TM_ABCC_D2"/>
    <property type="match status" value="1"/>
</dbReference>
<evidence type="ECO:0000256" key="1">
    <source>
        <dbReference type="ARBA" id="ARBA00004651"/>
    </source>
</evidence>
<name>A0AAV9V118_9PEZI</name>
<sequence length="1168" mass="129642">MAFAAVYFLIGIFSAAYWHQVDRWLLVLRGCLVNVIYRKTLTIGLNETATGASIALMSTDVEKIIFGFKWIHEAISGMAAIPFALYMLYFQVGLAVLAPIIIVGICTSLASVLSVKTTQRQKTWLEKTQQRVQFTSSVISSMRGVKMMGLQSRIKDTIETLRTSEDNAARKWRLSIITGVGLSSISVEASKWLTFVLFAIFSYIKHHGDGQVMNVKTLFTSLAILSIALGKIEIVIQSIPSIVNAFGCLIRIEEFLIKEVKSDGGLPSARIGESLDLTTEKTSLIHAQFQEANNDSLEMHRISQSTHDSSGSIIQVQRLSAGWSQEYVPVIRDVTLGISSGHLIMLTGPVGCGKSTFLQTILGETTVYQGSIRINSQNAIAYCAQTPWLINKTIRENIIGVSLFDPLWYKEVIQSCALSKDLKSYLKGDRTLVGSKGVGLSGGQKQRIALARAVYSRKPILIFDDIFSGLDAATEEHIFDHLLGQGGLLRRNRSTVILATHAVRHLPFADSILVMSKEGSISVQTIETLGINPGMVELLGDEKGKESPYLDDDKDEGYNESFDELESHDEASSQKHASEGDNKSQGGGEIDAFKYYFKSIGWRHSLTFAGLAATQAVLWNILTIWLEHWSSDTDPSKTTYYLAVYTGLVLAFIVAYVVWLWHACGWLMSVSSLNLHAWQLKKMIKGKISYFNTTDVGVITNRFSQDLVHVDMDLPAALINFMESALIVLGVLGVSLVATPWIAIMLPFLGLCFFYVVRFYLRTSRQLRLIEMEAKAPLYTHFQETLTGISTIRAFSWEREFEEENEKLLLTSQRPSYYLSTAQRWFAMLLDMIVAVFAFAIVLLVVQLRHSINPGFIGLALLNTVSLSGSLKILIVFYTNFEVSLGAISRIRQFNNTVPQEDDGMMHSFPITEWPSRGNVAYQNYAASHALNSDIVLKSINLNIPAGSKVGICGRSGSGKSSMVSALFRLLEVQGGSITIDGIDISKVPPNILRGRLNILSQEPFFLAGTIRQNLSYGCVADDNNLDSEDLLKVLERVGLCDKVLALENGLDAELDLAGFLSHGERQLFSLARAMLRDSTIVVLDEFTSSVDVETDLKMQRILRDYFWDKTVLTVAHRLNTIVDYDTVILLDKGDILEMGSPQELLQQPGSAFKALYELHEDFSDEGV</sequence>
<feature type="domain" description="ABC transporter" evidence="11">
    <location>
        <begin position="314"/>
        <end position="542"/>
    </location>
</feature>
<dbReference type="InterPro" id="IPR044726">
    <property type="entry name" value="ABCC_6TM_D2"/>
</dbReference>
<dbReference type="Gene3D" id="3.40.50.300">
    <property type="entry name" value="P-loop containing nucleotide triphosphate hydrolases"/>
    <property type="match status" value="2"/>
</dbReference>
<gene>
    <name evidence="13" type="ORF">TWF696_005534</name>
</gene>
<dbReference type="Pfam" id="PF00005">
    <property type="entry name" value="ABC_tran"/>
    <property type="match status" value="2"/>
</dbReference>
<feature type="transmembrane region" description="Helical" evidence="10">
    <location>
        <begin position="741"/>
        <end position="761"/>
    </location>
</feature>
<keyword evidence="7 10" id="KW-1133">Transmembrane helix</keyword>
<dbReference type="InterPro" id="IPR003593">
    <property type="entry name" value="AAA+_ATPase"/>
</dbReference>
<evidence type="ECO:0000313" key="13">
    <source>
        <dbReference type="EMBL" id="KAK6353572.1"/>
    </source>
</evidence>
<dbReference type="CDD" id="cd03244">
    <property type="entry name" value="ABCC_MRP_domain2"/>
    <property type="match status" value="1"/>
</dbReference>
<feature type="domain" description="ABC transmembrane type-1" evidence="12">
    <location>
        <begin position="1"/>
        <end position="244"/>
    </location>
</feature>
<dbReference type="InterPro" id="IPR003439">
    <property type="entry name" value="ABC_transporter-like_ATP-bd"/>
</dbReference>
<comment type="caution">
    <text evidence="13">The sequence shown here is derived from an EMBL/GenBank/DDBJ whole genome shotgun (WGS) entry which is preliminary data.</text>
</comment>
<dbReference type="EMBL" id="JAVHNQ010000003">
    <property type="protein sequence ID" value="KAK6353572.1"/>
    <property type="molecule type" value="Genomic_DNA"/>
</dbReference>
<dbReference type="Proteomes" id="UP001375240">
    <property type="component" value="Unassembled WGS sequence"/>
</dbReference>
<proteinExistence type="predicted"/>
<keyword evidence="5" id="KW-0547">Nucleotide-binding</keyword>
<dbReference type="PROSITE" id="PS50929">
    <property type="entry name" value="ABC_TM1F"/>
    <property type="match status" value="2"/>
</dbReference>
<dbReference type="PROSITE" id="PS00211">
    <property type="entry name" value="ABC_TRANSPORTER_1"/>
    <property type="match status" value="2"/>
</dbReference>
<feature type="domain" description="ABC transmembrane type-1" evidence="12">
    <location>
        <begin position="606"/>
        <end position="882"/>
    </location>
</feature>
<dbReference type="FunFam" id="1.20.1560.10:FF:000066">
    <property type="entry name" value="ABC multidrug transporter (Eurofung)"/>
    <property type="match status" value="1"/>
</dbReference>
<feature type="transmembrane region" description="Helical" evidence="10">
    <location>
        <begin position="606"/>
        <end position="626"/>
    </location>
</feature>
<feature type="transmembrane region" description="Helical" evidence="10">
    <location>
        <begin position="638"/>
        <end position="661"/>
    </location>
</feature>
<keyword evidence="8 10" id="KW-0472">Membrane</keyword>
<dbReference type="InterPro" id="IPR017871">
    <property type="entry name" value="ABC_transporter-like_CS"/>
</dbReference>
<dbReference type="PROSITE" id="PS50893">
    <property type="entry name" value="ABC_TRANSPORTER_2"/>
    <property type="match status" value="2"/>
</dbReference>
<reference evidence="13 14" key="1">
    <citation type="submission" date="2019-10" db="EMBL/GenBank/DDBJ databases">
        <authorList>
            <person name="Palmer J.M."/>
        </authorList>
    </citation>
    <scope>NUCLEOTIDE SEQUENCE [LARGE SCALE GENOMIC DNA]</scope>
    <source>
        <strain evidence="13 14">TWF696</strain>
    </source>
</reference>
<feature type="transmembrane region" description="Helical" evidence="10">
    <location>
        <begin position="825"/>
        <end position="845"/>
    </location>
</feature>
<dbReference type="GO" id="GO:0005886">
    <property type="term" value="C:plasma membrane"/>
    <property type="evidence" value="ECO:0007669"/>
    <property type="project" value="UniProtKB-SubCell"/>
</dbReference>
<evidence type="ECO:0000256" key="5">
    <source>
        <dbReference type="ARBA" id="ARBA00022741"/>
    </source>
</evidence>
<feature type="transmembrane region" description="Helical" evidence="10">
    <location>
        <begin position="857"/>
        <end position="881"/>
    </location>
</feature>
<evidence type="ECO:0000259" key="11">
    <source>
        <dbReference type="PROSITE" id="PS50893"/>
    </source>
</evidence>
<feature type="transmembrane region" description="Helical" evidence="10">
    <location>
        <begin position="714"/>
        <end position="735"/>
    </location>
</feature>
<keyword evidence="2" id="KW-0813">Transport</keyword>
<evidence type="ECO:0000256" key="3">
    <source>
        <dbReference type="ARBA" id="ARBA00022475"/>
    </source>
</evidence>
<evidence type="ECO:0000256" key="9">
    <source>
        <dbReference type="SAM" id="MobiDB-lite"/>
    </source>
</evidence>
<comment type="subcellular location">
    <subcellularLocation>
        <location evidence="1">Cell membrane</location>
        <topology evidence="1">Multi-pass membrane protein</topology>
    </subcellularLocation>
</comment>
<keyword evidence="6" id="KW-0067">ATP-binding</keyword>
<evidence type="ECO:0000256" key="2">
    <source>
        <dbReference type="ARBA" id="ARBA00022448"/>
    </source>
</evidence>
<dbReference type="SUPFAM" id="SSF52540">
    <property type="entry name" value="P-loop containing nucleoside triphosphate hydrolases"/>
    <property type="match status" value="2"/>
</dbReference>